<protein>
    <submittedName>
        <fullName evidence="4">NDP-sugar synthase</fullName>
    </submittedName>
</protein>
<reference evidence="4 5" key="1">
    <citation type="submission" date="2020-07" db="EMBL/GenBank/DDBJ databases">
        <title>Alkalicella. sp. LB2 genome.</title>
        <authorList>
            <person name="Postec A."/>
            <person name="Quemeneur M."/>
        </authorList>
    </citation>
    <scope>NUCLEOTIDE SEQUENCE [LARGE SCALE GENOMIC DNA]</scope>
    <source>
        <strain evidence="4 5">LB2</strain>
    </source>
</reference>
<dbReference type="Pfam" id="PF25087">
    <property type="entry name" value="GMPPB_C"/>
    <property type="match status" value="1"/>
</dbReference>
<dbReference type="Pfam" id="PF00483">
    <property type="entry name" value="NTP_transferase"/>
    <property type="match status" value="1"/>
</dbReference>
<gene>
    <name evidence="4" type="ORF">HYG86_00825</name>
</gene>
<keyword evidence="5" id="KW-1185">Reference proteome</keyword>
<evidence type="ECO:0000259" key="2">
    <source>
        <dbReference type="Pfam" id="PF00483"/>
    </source>
</evidence>
<accession>A0A7G9W404</accession>
<dbReference type="SUPFAM" id="SSF53448">
    <property type="entry name" value="Nucleotide-diphospho-sugar transferases"/>
    <property type="match status" value="1"/>
</dbReference>
<evidence type="ECO:0000256" key="1">
    <source>
        <dbReference type="ARBA" id="ARBA00007274"/>
    </source>
</evidence>
<name>A0A7G9W404_ALKCA</name>
<comment type="similarity">
    <text evidence="1">Belongs to the transferase hexapeptide repeat family.</text>
</comment>
<feature type="domain" description="Mannose-1-phosphate guanyltransferase C-terminal" evidence="3">
    <location>
        <begin position="264"/>
        <end position="341"/>
    </location>
</feature>
<sequence length="346" mass="38580">MKAMILAAGLGTRLRPLTDEVSKPMVQLGGRPCIEHTVRLLRKHGIKEIMINLYYKPELIMNHFGDGEHFGIKIHYSVEKELMGTAGGLKKVQQFFGDDPILIISGDALTDLNLTDFYDFHKKKGGLASLALKNVQDPREFGVVQISQDDRITQFQEKPKDVTPISTKANTGIYIFEPDIFSFIPSNTFYDFGKQVFPDLLMKGQSMFGYETQAYWCDIGNIDVYKDVQFDILAGIVKVDIPGKKFENCIWLGRNIDIDPDTKIIGPVFIGEKSVIEKGAKIYGPTVIGNNSFVGSNSVIKRSILLEGARVGNDALIADSILGNDQHVQARMICENRTIVNSSKKL</sequence>
<dbReference type="KEGG" id="acae:HYG86_00825"/>
<dbReference type="Proteomes" id="UP000516160">
    <property type="component" value="Chromosome"/>
</dbReference>
<proteinExistence type="inferred from homology"/>
<dbReference type="InterPro" id="IPR056729">
    <property type="entry name" value="GMPPB_C"/>
</dbReference>
<feature type="domain" description="Nucleotidyl transferase" evidence="2">
    <location>
        <begin position="2"/>
        <end position="232"/>
    </location>
</feature>
<dbReference type="AlphaFoldDB" id="A0A7G9W404"/>
<evidence type="ECO:0000313" key="4">
    <source>
        <dbReference type="EMBL" id="QNO13416.1"/>
    </source>
</evidence>
<dbReference type="InterPro" id="IPR005835">
    <property type="entry name" value="NTP_transferase_dom"/>
</dbReference>
<dbReference type="Gene3D" id="2.160.10.10">
    <property type="entry name" value="Hexapeptide repeat proteins"/>
    <property type="match status" value="1"/>
</dbReference>
<dbReference type="PANTHER" id="PTHR22572">
    <property type="entry name" value="SUGAR-1-PHOSPHATE GUANYL TRANSFERASE"/>
    <property type="match status" value="1"/>
</dbReference>
<evidence type="ECO:0000313" key="5">
    <source>
        <dbReference type="Proteomes" id="UP000516160"/>
    </source>
</evidence>
<dbReference type="EMBL" id="CP058559">
    <property type="protein sequence ID" value="QNO13416.1"/>
    <property type="molecule type" value="Genomic_DNA"/>
</dbReference>
<dbReference type="InterPro" id="IPR029044">
    <property type="entry name" value="Nucleotide-diphossugar_trans"/>
</dbReference>
<dbReference type="CDD" id="cd04181">
    <property type="entry name" value="NTP_transferase"/>
    <property type="match status" value="1"/>
</dbReference>
<evidence type="ECO:0000259" key="3">
    <source>
        <dbReference type="Pfam" id="PF25087"/>
    </source>
</evidence>
<dbReference type="Gene3D" id="3.90.550.10">
    <property type="entry name" value="Spore Coat Polysaccharide Biosynthesis Protein SpsA, Chain A"/>
    <property type="match status" value="1"/>
</dbReference>
<organism evidence="4 5">
    <name type="scientific">Alkalicella caledoniensis</name>
    <dbReference type="NCBI Taxonomy" id="2731377"/>
    <lineage>
        <taxon>Bacteria</taxon>
        <taxon>Bacillati</taxon>
        <taxon>Bacillota</taxon>
        <taxon>Clostridia</taxon>
        <taxon>Eubacteriales</taxon>
        <taxon>Proteinivoracaceae</taxon>
        <taxon>Alkalicella</taxon>
    </lineage>
</organism>
<dbReference type="InterPro" id="IPR050486">
    <property type="entry name" value="Mannose-1P_guanyltransferase"/>
</dbReference>